<proteinExistence type="predicted"/>
<name>A0A9D4TGD6_CHLVU</name>
<evidence type="ECO:0000313" key="2">
    <source>
        <dbReference type="Proteomes" id="UP001055712"/>
    </source>
</evidence>
<reference evidence="1" key="2">
    <citation type="submission" date="2020-11" db="EMBL/GenBank/DDBJ databases">
        <authorList>
            <person name="Cecchin M."/>
            <person name="Marcolungo L."/>
            <person name="Rossato M."/>
            <person name="Girolomoni L."/>
            <person name="Cosentino E."/>
            <person name="Cuine S."/>
            <person name="Li-Beisson Y."/>
            <person name="Delledonne M."/>
            <person name="Ballottari M."/>
        </authorList>
    </citation>
    <scope>NUCLEOTIDE SEQUENCE</scope>
    <source>
        <strain evidence="1">211/11P</strain>
        <tissue evidence="1">Whole cell</tissue>
    </source>
</reference>
<reference evidence="1" key="1">
    <citation type="journal article" date="2019" name="Plant J.">
        <title>Chlorella vulgaris genome assembly and annotation reveals the molecular basis for metabolic acclimation to high light conditions.</title>
        <authorList>
            <person name="Cecchin M."/>
            <person name="Marcolungo L."/>
            <person name="Rossato M."/>
            <person name="Girolomoni L."/>
            <person name="Cosentino E."/>
            <person name="Cuine S."/>
            <person name="Li-Beisson Y."/>
            <person name="Delledonne M."/>
            <person name="Ballottari M."/>
        </authorList>
    </citation>
    <scope>NUCLEOTIDE SEQUENCE</scope>
    <source>
        <strain evidence="1">211/11P</strain>
    </source>
</reference>
<dbReference type="OrthoDB" id="514929at2759"/>
<dbReference type="AlphaFoldDB" id="A0A9D4TGD6"/>
<accession>A0A9D4TGD6</accession>
<gene>
    <name evidence="1" type="ORF">D9Q98_008249</name>
</gene>
<keyword evidence="2" id="KW-1185">Reference proteome</keyword>
<dbReference type="EMBL" id="SIDB01000012">
    <property type="protein sequence ID" value="KAI3424865.1"/>
    <property type="molecule type" value="Genomic_DNA"/>
</dbReference>
<protein>
    <submittedName>
        <fullName evidence="1">Uncharacterized protein</fullName>
    </submittedName>
</protein>
<evidence type="ECO:0000313" key="1">
    <source>
        <dbReference type="EMBL" id="KAI3424865.1"/>
    </source>
</evidence>
<organism evidence="1 2">
    <name type="scientific">Chlorella vulgaris</name>
    <name type="common">Green alga</name>
    <dbReference type="NCBI Taxonomy" id="3077"/>
    <lineage>
        <taxon>Eukaryota</taxon>
        <taxon>Viridiplantae</taxon>
        <taxon>Chlorophyta</taxon>
        <taxon>core chlorophytes</taxon>
        <taxon>Trebouxiophyceae</taxon>
        <taxon>Chlorellales</taxon>
        <taxon>Chlorellaceae</taxon>
        <taxon>Chlorella clade</taxon>
        <taxon>Chlorella</taxon>
    </lineage>
</organism>
<dbReference type="Proteomes" id="UP001055712">
    <property type="component" value="Unassembled WGS sequence"/>
</dbReference>
<comment type="caution">
    <text evidence="1">The sequence shown here is derived from an EMBL/GenBank/DDBJ whole genome shotgun (WGS) entry which is preliminary data.</text>
</comment>
<sequence length="295" mass="31928">MDRPDWAGLNTHLLQNCFRNAGLAPGPWPYYGPSNAPSVVQRAALNLSLVCQSWRLAVQAMVAQATWAVVTRVHASPALLQHLELRRVASLDLRASTRLRGDSDGLVAALLCSPLFQNRSATTLRCAVGVPEPCAALLAPFRALETVGLCQGFNDTLATAGDCTMKLSSLAALPALRCLQLEFGIVELAAVPQQVTALHLIDVDRLLLPKAVGASVADRLLFVADSQNLVQLRLQTSTGNLVFEEANRAPLELEALHFARLLPVHGARWHSTSESLWDETADEEALLLELSRQPP</sequence>